<comment type="caution">
    <text evidence="1">The sequence shown here is derived from an EMBL/GenBank/DDBJ whole genome shotgun (WGS) entry which is preliminary data.</text>
</comment>
<dbReference type="Pfam" id="PF06325">
    <property type="entry name" value="PrmA"/>
    <property type="match status" value="1"/>
</dbReference>
<evidence type="ECO:0008006" key="3">
    <source>
        <dbReference type="Google" id="ProtNLM"/>
    </source>
</evidence>
<gene>
    <name evidence="1" type="ORF">WJX72_007040</name>
</gene>
<dbReference type="EMBL" id="JALJOR010000012">
    <property type="protein sequence ID" value="KAK9807715.1"/>
    <property type="molecule type" value="Genomic_DNA"/>
</dbReference>
<dbReference type="GO" id="GO:0008988">
    <property type="term" value="F:rRNA (adenine-N6-)-methyltransferase activity"/>
    <property type="evidence" value="ECO:0007669"/>
    <property type="project" value="TreeGrafter"/>
</dbReference>
<keyword evidence="2" id="KW-1185">Reference proteome</keyword>
<dbReference type="InterPro" id="IPR002052">
    <property type="entry name" value="DNA_methylase_N6_adenine_CS"/>
</dbReference>
<dbReference type="CDD" id="cd02440">
    <property type="entry name" value="AdoMet_MTases"/>
    <property type="match status" value="1"/>
</dbReference>
<protein>
    <recommendedName>
        <fullName evidence="3">Methyltransferase small domain-containing protein</fullName>
    </recommendedName>
</protein>
<dbReference type="InterPro" id="IPR029063">
    <property type="entry name" value="SAM-dependent_MTases_sf"/>
</dbReference>
<reference evidence="1 2" key="1">
    <citation type="journal article" date="2024" name="Nat. Commun.">
        <title>Phylogenomics reveals the evolutionary origins of lichenization in chlorophyte algae.</title>
        <authorList>
            <person name="Puginier C."/>
            <person name="Libourel C."/>
            <person name="Otte J."/>
            <person name="Skaloud P."/>
            <person name="Haon M."/>
            <person name="Grisel S."/>
            <person name="Petersen M."/>
            <person name="Berrin J.G."/>
            <person name="Delaux P.M."/>
            <person name="Dal Grande F."/>
            <person name="Keller J."/>
        </authorList>
    </citation>
    <scope>NUCLEOTIDE SEQUENCE [LARGE SCALE GENOMIC DNA]</scope>
    <source>
        <strain evidence="1 2">SAG 2043</strain>
    </source>
</reference>
<dbReference type="AlphaFoldDB" id="A0AAW1PD07"/>
<organism evidence="1 2">
    <name type="scientific">[Myrmecia] bisecta</name>
    <dbReference type="NCBI Taxonomy" id="41462"/>
    <lineage>
        <taxon>Eukaryota</taxon>
        <taxon>Viridiplantae</taxon>
        <taxon>Chlorophyta</taxon>
        <taxon>core chlorophytes</taxon>
        <taxon>Trebouxiophyceae</taxon>
        <taxon>Trebouxiales</taxon>
        <taxon>Trebouxiaceae</taxon>
        <taxon>Myrmecia</taxon>
    </lineage>
</organism>
<dbReference type="InterPro" id="IPR051720">
    <property type="entry name" value="rRNA_MeTrfase/Polyamine_Synth"/>
</dbReference>
<accession>A0AAW1PD07</accession>
<dbReference type="GO" id="GO:0003676">
    <property type="term" value="F:nucleic acid binding"/>
    <property type="evidence" value="ECO:0007669"/>
    <property type="project" value="InterPro"/>
</dbReference>
<dbReference type="Gene3D" id="3.40.50.150">
    <property type="entry name" value="Vaccinia Virus protein VP39"/>
    <property type="match status" value="1"/>
</dbReference>
<dbReference type="SUPFAM" id="SSF53335">
    <property type="entry name" value="S-adenosyl-L-methionine-dependent methyltransferases"/>
    <property type="match status" value="1"/>
</dbReference>
<evidence type="ECO:0000313" key="2">
    <source>
        <dbReference type="Proteomes" id="UP001489004"/>
    </source>
</evidence>
<dbReference type="PANTHER" id="PTHR23290">
    <property type="entry name" value="RRNA N6-ADENOSINE-METHYLTRANSFERASE METTL5"/>
    <property type="match status" value="1"/>
</dbReference>
<sequence>MKLKELHSLLQGIEPFQSPKVALEQYPTGAEIASRMLYTIESVYNEFAGRTVIDLGCGTGMLSIGAAMLGSPHVIGLDIDEDALEVAHSNVDDYEDLPVDLVQCDVNTVGEAQPGLQADTVIMNPPFGTRRKGADMDFLRAAFQVSTGTIYSLHKASTRQHIQRVAKKELGAASAKVLAELRYDLPASYVFHKQKSKDIEVDLWRFEVVCA</sequence>
<name>A0AAW1PD07_9CHLO</name>
<dbReference type="Proteomes" id="UP001489004">
    <property type="component" value="Unassembled WGS sequence"/>
</dbReference>
<dbReference type="PANTHER" id="PTHR23290:SF0">
    <property type="entry name" value="RRNA N6-ADENOSINE-METHYLTRANSFERASE METTL5"/>
    <property type="match status" value="1"/>
</dbReference>
<evidence type="ECO:0000313" key="1">
    <source>
        <dbReference type="EMBL" id="KAK9807715.1"/>
    </source>
</evidence>
<proteinExistence type="predicted"/>
<dbReference type="PROSITE" id="PS00092">
    <property type="entry name" value="N6_MTASE"/>
    <property type="match status" value="1"/>
</dbReference>